<keyword evidence="2" id="KW-1185">Reference proteome</keyword>
<comment type="caution">
    <text evidence="1">The sequence shown here is derived from an EMBL/GenBank/DDBJ whole genome shotgun (WGS) entry which is preliminary data.</text>
</comment>
<proteinExistence type="predicted"/>
<evidence type="ECO:0000313" key="2">
    <source>
        <dbReference type="Proteomes" id="UP001377168"/>
    </source>
</evidence>
<dbReference type="Proteomes" id="UP001377168">
    <property type="component" value="Unassembled WGS sequence"/>
</dbReference>
<accession>A0ACC6Q8G3</accession>
<evidence type="ECO:0000313" key="1">
    <source>
        <dbReference type="EMBL" id="MEJ8640012.1"/>
    </source>
</evidence>
<organism evidence="1 2">
    <name type="scientific">Streptomyces achmelvichensis</name>
    <dbReference type="NCBI Taxonomy" id="3134111"/>
    <lineage>
        <taxon>Bacteria</taxon>
        <taxon>Bacillati</taxon>
        <taxon>Actinomycetota</taxon>
        <taxon>Actinomycetes</taxon>
        <taxon>Kitasatosporales</taxon>
        <taxon>Streptomycetaceae</taxon>
        <taxon>Streptomyces</taxon>
    </lineage>
</organism>
<sequence length="184" mass="20392">MTIDFIGEIHPLIAHFRAMTTRHQSEQARRTPDGTDPRADQPRGEDARIEHDRECAEQLTAVMERLLQLCGPPLPGHAHTLTFAGPERHDGEAPYAFVVNGESITDARLSLGALPGFCQWYDEQRSWNEPEADPDVVFLADESDSHCGLPAAGFYNDLRREQAAMREAETVASELASSIPELEG</sequence>
<dbReference type="EMBL" id="JBBKAJ010000038">
    <property type="protein sequence ID" value="MEJ8640012.1"/>
    <property type="molecule type" value="Genomic_DNA"/>
</dbReference>
<name>A0ACC6Q8G3_9ACTN</name>
<reference evidence="1" key="1">
    <citation type="submission" date="2024-03" db="EMBL/GenBank/DDBJ databases">
        <title>Novel Streptomyces species of biotechnological and ecological value are a feature of Machair soil.</title>
        <authorList>
            <person name="Prole J.R."/>
            <person name="Goodfellow M."/>
            <person name="Allenby N."/>
            <person name="Ward A.C."/>
        </authorList>
    </citation>
    <scope>NUCLEOTIDE SEQUENCE</scope>
    <source>
        <strain evidence="1">MS2.AVA.5</strain>
    </source>
</reference>
<protein>
    <submittedName>
        <fullName evidence="1">Uncharacterized protein</fullName>
    </submittedName>
</protein>
<gene>
    <name evidence="1" type="ORF">WKI67_42690</name>
</gene>